<protein>
    <submittedName>
        <fullName evidence="7">ABC transporter ATP-binding protein</fullName>
    </submittedName>
    <submittedName>
        <fullName evidence="6">ATP-binding cassette domain-containing protein</fullName>
    </submittedName>
</protein>
<evidence type="ECO:0000256" key="1">
    <source>
        <dbReference type="ARBA" id="ARBA00005417"/>
    </source>
</evidence>
<dbReference type="InterPro" id="IPR003439">
    <property type="entry name" value="ABC_transporter-like_ATP-bd"/>
</dbReference>
<reference evidence="6 8" key="1">
    <citation type="submission" date="2024-07" db="EMBL/GenBank/DDBJ databases">
        <title>Description of Labrys sedimenti sp. nov., isolated from a diclofenac-degrading enrichment culture.</title>
        <authorList>
            <person name="Tancsics A."/>
            <person name="Csepanyi A."/>
        </authorList>
    </citation>
    <scope>NUCLEOTIDE SEQUENCE [LARGE SCALE GENOMIC DNA]</scope>
    <source>
        <strain evidence="6 8">LMG 23578</strain>
    </source>
</reference>
<dbReference type="EMBL" id="JBFNQD010000002">
    <property type="protein sequence ID" value="MEW9305787.1"/>
    <property type="molecule type" value="Genomic_DNA"/>
</dbReference>
<dbReference type="PANTHER" id="PTHR46743">
    <property type="entry name" value="TEICHOIC ACIDS EXPORT ATP-BINDING PROTEIN TAGH"/>
    <property type="match status" value="1"/>
</dbReference>
<gene>
    <name evidence="6" type="ORF">ABXS05_09590</name>
    <name evidence="7" type="ORF">ACETRX_30940</name>
</gene>
<dbReference type="PROSITE" id="PS00211">
    <property type="entry name" value="ABC_TRANSPORTER_1"/>
    <property type="match status" value="1"/>
</dbReference>
<organism evidence="6 8">
    <name type="scientific">Labrys neptuniae</name>
    <dbReference type="NCBI Taxonomy" id="376174"/>
    <lineage>
        <taxon>Bacteria</taxon>
        <taxon>Pseudomonadati</taxon>
        <taxon>Pseudomonadota</taxon>
        <taxon>Alphaproteobacteria</taxon>
        <taxon>Hyphomicrobiales</taxon>
        <taxon>Xanthobacteraceae</taxon>
        <taxon>Labrys</taxon>
    </lineage>
</organism>
<proteinExistence type="inferred from homology"/>
<keyword evidence="2" id="KW-0813">Transport</keyword>
<dbReference type="InterPro" id="IPR015860">
    <property type="entry name" value="ABC_transpr_TagH-like"/>
</dbReference>
<dbReference type="RefSeq" id="WP_311934750.1">
    <property type="nucleotide sequence ID" value="NZ_JAVSCS010000011.1"/>
</dbReference>
<evidence type="ECO:0000313" key="7">
    <source>
        <dbReference type="EMBL" id="MFC2254078.1"/>
    </source>
</evidence>
<keyword evidence="4 6" id="KW-0067">ATP-binding</keyword>
<evidence type="ECO:0000256" key="4">
    <source>
        <dbReference type="ARBA" id="ARBA00022840"/>
    </source>
</evidence>
<evidence type="ECO:0000313" key="6">
    <source>
        <dbReference type="EMBL" id="MEW9305787.1"/>
    </source>
</evidence>
<keyword evidence="8" id="KW-1185">Reference proteome</keyword>
<sequence length="261" mass="29237">MTLLPRSVKIAGRSIVPTGRLPVSSKAEFAPRPENDRPAASIASRRGIHVQSLVKEYHTPIGRRRVLDGISFDVLPGEKVAVLGRNGSGKSTLVKLISGVEPMTSGDIVRNMFMSWPLAFSGGVEGLMTGIDNVRFIARLYNRPFRDVMSFVDDFAELGRQIEIPVRNYSSGMRMRLAFALTLAINFECFLIDEVLSVGDQRFHRKCHDALFHTRRDCAMILVSHDVNIIREFCDKALVLKNGRGRLFSDVEEALKIYETL</sequence>
<dbReference type="InterPro" id="IPR017871">
    <property type="entry name" value="ABC_transporter-like_CS"/>
</dbReference>
<dbReference type="SUPFAM" id="SSF52540">
    <property type="entry name" value="P-loop containing nucleoside triphosphate hydrolases"/>
    <property type="match status" value="1"/>
</dbReference>
<evidence type="ECO:0000256" key="3">
    <source>
        <dbReference type="ARBA" id="ARBA00022741"/>
    </source>
</evidence>
<comment type="similarity">
    <text evidence="1">Belongs to the ABC transporter superfamily.</text>
</comment>
<dbReference type="Proteomes" id="UP001555786">
    <property type="component" value="Unassembled WGS sequence"/>
</dbReference>
<reference evidence="7 9" key="2">
    <citation type="submission" date="2024-09" db="EMBL/GenBank/DDBJ databases">
        <title>Description of Labrys sedimenti sp. nov., isolated from a diclofenac-degrading enrichment culture, and genome-based reclassification of Labrys portucalensis as a later heterotypic synonym of Labrys neptuniae.</title>
        <authorList>
            <person name="Tancsics A."/>
            <person name="Csepanyi A."/>
        </authorList>
    </citation>
    <scope>NUCLEOTIDE SEQUENCE [LARGE SCALE GENOMIC DNA]</scope>
    <source>
        <strain evidence="7 9">LMG 23412</strain>
    </source>
</reference>
<dbReference type="PROSITE" id="PS50893">
    <property type="entry name" value="ABC_TRANSPORTER_2"/>
    <property type="match status" value="1"/>
</dbReference>
<evidence type="ECO:0000313" key="8">
    <source>
        <dbReference type="Proteomes" id="UP001555786"/>
    </source>
</evidence>
<dbReference type="Pfam" id="PF00005">
    <property type="entry name" value="ABC_tran"/>
    <property type="match status" value="1"/>
</dbReference>
<dbReference type="InterPro" id="IPR027417">
    <property type="entry name" value="P-loop_NTPase"/>
</dbReference>
<dbReference type="SMART" id="SM00382">
    <property type="entry name" value="AAA"/>
    <property type="match status" value="1"/>
</dbReference>
<evidence type="ECO:0000259" key="5">
    <source>
        <dbReference type="PROSITE" id="PS50893"/>
    </source>
</evidence>
<comment type="caution">
    <text evidence="6">The sequence shown here is derived from an EMBL/GenBank/DDBJ whole genome shotgun (WGS) entry which is preliminary data.</text>
</comment>
<dbReference type="EMBL" id="JBHGPK010000027">
    <property type="protein sequence ID" value="MFC2254078.1"/>
    <property type="molecule type" value="Genomic_DNA"/>
</dbReference>
<feature type="domain" description="ABC transporter" evidence="5">
    <location>
        <begin position="48"/>
        <end position="261"/>
    </location>
</feature>
<keyword evidence="3" id="KW-0547">Nucleotide-binding</keyword>
<dbReference type="InterPro" id="IPR003593">
    <property type="entry name" value="AAA+_ATPase"/>
</dbReference>
<accession>A0ABV3PJH1</accession>
<name>A0ABV3PJH1_9HYPH</name>
<dbReference type="InterPro" id="IPR050683">
    <property type="entry name" value="Bact_Polysacc_Export_ATP-bd"/>
</dbReference>
<evidence type="ECO:0000256" key="2">
    <source>
        <dbReference type="ARBA" id="ARBA00022448"/>
    </source>
</evidence>
<dbReference type="Proteomes" id="UP001595190">
    <property type="component" value="Unassembled WGS sequence"/>
</dbReference>
<evidence type="ECO:0000313" key="9">
    <source>
        <dbReference type="Proteomes" id="UP001595190"/>
    </source>
</evidence>
<dbReference type="PANTHER" id="PTHR46743:SF2">
    <property type="entry name" value="TEICHOIC ACIDS EXPORT ATP-BINDING PROTEIN TAGH"/>
    <property type="match status" value="1"/>
</dbReference>
<dbReference type="Gene3D" id="3.40.50.300">
    <property type="entry name" value="P-loop containing nucleotide triphosphate hydrolases"/>
    <property type="match status" value="1"/>
</dbReference>
<dbReference type="GO" id="GO:0005524">
    <property type="term" value="F:ATP binding"/>
    <property type="evidence" value="ECO:0007669"/>
    <property type="project" value="UniProtKB-KW"/>
</dbReference>
<dbReference type="CDD" id="cd03220">
    <property type="entry name" value="ABC_KpsT_Wzt"/>
    <property type="match status" value="1"/>
</dbReference>